<dbReference type="EMBL" id="MK095209">
    <property type="protein sequence ID" value="AZF94945.1"/>
    <property type="molecule type" value="Genomic_DNA"/>
</dbReference>
<dbReference type="RefSeq" id="YP_009817304.1">
    <property type="nucleotide sequence ID" value="NC_048119.1"/>
</dbReference>
<sequence length="78" mass="8094">MISLTIIVTSAVLVLSSNPAQPELYCVVGNSSTSDTMLYHNPEGGCTALGRALLKDAQDANPSVPFLLVVDGESSNSI</sequence>
<dbReference type="Proteomes" id="UP000279741">
    <property type="component" value="Segment"/>
</dbReference>
<proteinExistence type="predicted"/>
<protein>
    <submittedName>
        <fullName evidence="1">Uncharacterized protein</fullName>
    </submittedName>
</protein>
<accession>A0A3G8FJH7</accession>
<keyword evidence="2" id="KW-1185">Reference proteome</keyword>
<dbReference type="KEGG" id="vg:55008623"/>
<organism evidence="1 2">
    <name type="scientific">Pectobacterium phage Phoria</name>
    <dbReference type="NCBI Taxonomy" id="2489634"/>
    <lineage>
        <taxon>Viruses</taxon>
        <taxon>Duplodnaviria</taxon>
        <taxon>Heunggongvirae</taxon>
        <taxon>Uroviricota</taxon>
        <taxon>Caudoviricetes</taxon>
        <taxon>Autographivirales</taxon>
        <taxon>Autoscriptoviridae</taxon>
        <taxon>Corkvirinae</taxon>
        <taxon>Phimunavirus</taxon>
        <taxon>Phimunavirus phoria</taxon>
    </lineage>
</organism>
<name>A0A3G8FJH7_9CAUD</name>
<reference evidence="1 2" key="1">
    <citation type="submission" date="2018-10" db="EMBL/GenBank/DDBJ databases">
        <title>A novel 6-phage cocktail reduces Pectobacterium atrosepticum soft rot infection in potato tubers under simulated storage conditions.</title>
        <authorList>
            <person name="Carstens A.B."/>
        </authorList>
    </citation>
    <scope>NUCLEOTIDE SEQUENCE [LARGE SCALE GENOMIC DNA]</scope>
</reference>
<evidence type="ECO:0000313" key="1">
    <source>
        <dbReference type="EMBL" id="AZF94945.1"/>
    </source>
</evidence>
<dbReference type="GeneID" id="55008623"/>
<evidence type="ECO:0000313" key="2">
    <source>
        <dbReference type="Proteomes" id="UP000279741"/>
    </source>
</evidence>